<evidence type="ECO:0000313" key="9">
    <source>
        <dbReference type="Proteomes" id="UP000214603"/>
    </source>
</evidence>
<evidence type="ECO:0000259" key="6">
    <source>
        <dbReference type="Pfam" id="PF02770"/>
    </source>
</evidence>
<dbReference type="Pfam" id="PF00441">
    <property type="entry name" value="Acyl-CoA_dh_1"/>
    <property type="match status" value="1"/>
</dbReference>
<dbReference type="FunFam" id="1.10.540.10:FF:000013">
    <property type="entry name" value="Acyl-CoA dehydrogenase"/>
    <property type="match status" value="1"/>
</dbReference>
<dbReference type="PIRSF" id="PIRSF016578">
    <property type="entry name" value="HsaA"/>
    <property type="match status" value="1"/>
</dbReference>
<evidence type="ECO:0000256" key="1">
    <source>
        <dbReference type="ARBA" id="ARBA00001974"/>
    </source>
</evidence>
<dbReference type="SUPFAM" id="SSF56645">
    <property type="entry name" value="Acyl-CoA dehydrogenase NM domain-like"/>
    <property type="match status" value="1"/>
</dbReference>
<dbReference type="Pfam" id="PF02770">
    <property type="entry name" value="Acyl-CoA_dh_M"/>
    <property type="match status" value="1"/>
</dbReference>
<evidence type="ECO:0000256" key="2">
    <source>
        <dbReference type="ARBA" id="ARBA00009347"/>
    </source>
</evidence>
<dbReference type="GO" id="GO:0050660">
    <property type="term" value="F:flavin adenine dinucleotide binding"/>
    <property type="evidence" value="ECO:0007669"/>
    <property type="project" value="InterPro"/>
</dbReference>
<keyword evidence="4" id="KW-0274">FAD</keyword>
<dbReference type="InterPro" id="IPR009075">
    <property type="entry name" value="AcylCo_DH/oxidase_C"/>
</dbReference>
<comment type="similarity">
    <text evidence="2">Belongs to the acyl-CoA dehydrogenase family.</text>
</comment>
<dbReference type="InterPro" id="IPR046373">
    <property type="entry name" value="Acyl-CoA_Oxase/DH_mid-dom_sf"/>
</dbReference>
<reference evidence="9" key="1">
    <citation type="submission" date="2017-06" db="EMBL/GenBank/DDBJ databases">
        <title>Herbaspirillum phytohormonus sp. nov., isolated from the root nodule of Robinia pseudoacacia in lead-zinc mine.</title>
        <authorList>
            <person name="Fan M."/>
            <person name="Lin Y."/>
        </authorList>
    </citation>
    <scope>NUCLEOTIDE SEQUENCE [LARGE SCALE GENOMIC DNA]</scope>
    <source>
        <strain evidence="9">SC-089</strain>
    </source>
</reference>
<gene>
    <name evidence="8" type="ORF">CEY11_21130</name>
</gene>
<dbReference type="RefSeq" id="WP_088605406.1">
    <property type="nucleotide sequence ID" value="NZ_NJIH01000013.1"/>
</dbReference>
<dbReference type="AlphaFoldDB" id="A0A225M8E1"/>
<dbReference type="InterPro" id="IPR037069">
    <property type="entry name" value="AcylCoA_DH/ox_N_sf"/>
</dbReference>
<dbReference type="InterPro" id="IPR006091">
    <property type="entry name" value="Acyl-CoA_Oxase/DH_mid-dom"/>
</dbReference>
<comment type="cofactor">
    <cofactor evidence="1">
        <name>FAD</name>
        <dbReference type="ChEBI" id="CHEBI:57692"/>
    </cofactor>
</comment>
<accession>A0A225M8E1</accession>
<evidence type="ECO:0000313" key="8">
    <source>
        <dbReference type="EMBL" id="OWT55219.1"/>
    </source>
</evidence>
<dbReference type="Gene3D" id="1.20.140.10">
    <property type="entry name" value="Butyryl-CoA Dehydrogenase, subunit A, domain 3"/>
    <property type="match status" value="1"/>
</dbReference>
<feature type="domain" description="Acyl-CoA dehydrogenase/oxidase C-terminal" evidence="5">
    <location>
        <begin position="239"/>
        <end position="383"/>
    </location>
</feature>
<evidence type="ECO:0000256" key="3">
    <source>
        <dbReference type="ARBA" id="ARBA00022630"/>
    </source>
</evidence>
<dbReference type="InterPro" id="IPR006089">
    <property type="entry name" value="Acyl-CoA_DH_CS"/>
</dbReference>
<evidence type="ECO:0000259" key="5">
    <source>
        <dbReference type="Pfam" id="PF00441"/>
    </source>
</evidence>
<dbReference type="PANTHER" id="PTHR43884">
    <property type="entry name" value="ACYL-COA DEHYDROGENASE"/>
    <property type="match status" value="1"/>
</dbReference>
<dbReference type="PANTHER" id="PTHR43884:SF12">
    <property type="entry name" value="ISOVALERYL-COA DEHYDROGENASE, MITOCHONDRIAL-RELATED"/>
    <property type="match status" value="1"/>
</dbReference>
<dbReference type="Gene3D" id="1.10.540.10">
    <property type="entry name" value="Acyl-CoA dehydrogenase/oxidase, N-terminal domain"/>
    <property type="match status" value="1"/>
</dbReference>
<evidence type="ECO:0000256" key="4">
    <source>
        <dbReference type="ARBA" id="ARBA00022827"/>
    </source>
</evidence>
<dbReference type="InterPro" id="IPR036250">
    <property type="entry name" value="AcylCo_DH-like_C"/>
</dbReference>
<name>A0A225M8E1_9BURK</name>
<dbReference type="OrthoDB" id="9769473at2"/>
<dbReference type="EMBL" id="NJIH01000013">
    <property type="protein sequence ID" value="OWT55219.1"/>
    <property type="molecule type" value="Genomic_DNA"/>
</dbReference>
<feature type="domain" description="Acyl-CoA oxidase/dehydrogenase middle" evidence="6">
    <location>
        <begin position="128"/>
        <end position="226"/>
    </location>
</feature>
<dbReference type="PROSITE" id="PS00073">
    <property type="entry name" value="ACYL_COA_DH_2"/>
    <property type="match status" value="1"/>
</dbReference>
<dbReference type="InterPro" id="IPR009100">
    <property type="entry name" value="AcylCoA_DH/oxidase_NM_dom_sf"/>
</dbReference>
<organism evidence="8 9">
    <name type="scientific">Candidimonas nitroreducens</name>
    <dbReference type="NCBI Taxonomy" id="683354"/>
    <lineage>
        <taxon>Bacteria</taxon>
        <taxon>Pseudomonadati</taxon>
        <taxon>Pseudomonadota</taxon>
        <taxon>Betaproteobacteria</taxon>
        <taxon>Burkholderiales</taxon>
        <taxon>Alcaligenaceae</taxon>
        <taxon>Candidimonas</taxon>
    </lineage>
</organism>
<dbReference type="Proteomes" id="UP000214603">
    <property type="component" value="Unassembled WGS sequence"/>
</dbReference>
<feature type="domain" description="Acyl-CoA dehydrogenase/oxidase N-terminal" evidence="7">
    <location>
        <begin position="15"/>
        <end position="123"/>
    </location>
</feature>
<dbReference type="FunFam" id="2.40.110.10:FF:000014">
    <property type="entry name" value="Probable acyl-CoA dehydrogenase"/>
    <property type="match status" value="1"/>
</dbReference>
<evidence type="ECO:0000259" key="7">
    <source>
        <dbReference type="Pfam" id="PF02771"/>
    </source>
</evidence>
<dbReference type="Gene3D" id="2.40.110.10">
    <property type="entry name" value="Butyryl-CoA Dehydrogenase, subunit A, domain 2"/>
    <property type="match status" value="1"/>
</dbReference>
<dbReference type="SUPFAM" id="SSF47203">
    <property type="entry name" value="Acyl-CoA dehydrogenase C-terminal domain-like"/>
    <property type="match status" value="1"/>
</dbReference>
<keyword evidence="3" id="KW-0285">Flavoprotein</keyword>
<dbReference type="Pfam" id="PF02771">
    <property type="entry name" value="Acyl-CoA_dh_N"/>
    <property type="match status" value="1"/>
</dbReference>
<protein>
    <submittedName>
        <fullName evidence="8">Acyl-CoA dehydrogenase</fullName>
    </submittedName>
</protein>
<comment type="caution">
    <text evidence="8">The sequence shown here is derived from an EMBL/GenBank/DDBJ whole genome shotgun (WGS) entry which is preliminary data.</text>
</comment>
<sequence>MSDQAIDTCIELGEDYPEIREGVRRICADFPGSYWREIDAKEAYPDEFVRAMTEGGYLAVLIPEEYGGAGLPVRAAGVILQECHAAGCYAAACHAQMYTMGTLLRHGSPEQKQAYLPRIASGELRLQAFGVTEPTTGTDTTKLKTRAVRDGDHYVVSGQKVWTSRALYSDLMLLLVRTTPVDQVQKKTDGLSVLLVDMQEARGNGMEIRRLPAMINHNTTEIFFDQMRVPVANLIGPEGKGFRCIMDGMNAERILVSHESLGDAHWFIRTASAYASERIVFDRPIGKNQGVQFPIARAYAETQAADMMLRKAAALFEAGKPCGEDANIAKLLASEAAWHAAEACMQTHGGFGYAREYDVERKWREVRIQQIAPVSTNLILAYIGEHVLGMPRSY</sequence>
<dbReference type="InterPro" id="IPR013786">
    <property type="entry name" value="AcylCoA_DH/ox_N"/>
</dbReference>
<dbReference type="GO" id="GO:0003995">
    <property type="term" value="F:acyl-CoA dehydrogenase activity"/>
    <property type="evidence" value="ECO:0007669"/>
    <property type="project" value="InterPro"/>
</dbReference>
<keyword evidence="9" id="KW-1185">Reference proteome</keyword>
<dbReference type="FunFam" id="1.20.140.10:FF:000012">
    <property type="entry name" value="Acyl-CoA dehydrogenase fadE12"/>
    <property type="match status" value="1"/>
</dbReference>
<proteinExistence type="inferred from homology"/>